<keyword evidence="4" id="KW-0472">Membrane</keyword>
<dbReference type="Gene3D" id="1.25.40.70">
    <property type="entry name" value="Phosphatidylinositol 3-kinase, accessory domain (PIK)"/>
    <property type="match status" value="1"/>
</dbReference>
<dbReference type="Pfam" id="PF02192">
    <property type="entry name" value="PI3K_p85B"/>
    <property type="match status" value="1"/>
</dbReference>
<dbReference type="SUPFAM" id="SSF54236">
    <property type="entry name" value="Ubiquitin-like"/>
    <property type="match status" value="1"/>
</dbReference>
<dbReference type="PROSITE" id="PS51544">
    <property type="entry name" value="PI3K_ABD"/>
    <property type="match status" value="1"/>
</dbReference>
<dbReference type="InterPro" id="IPR002420">
    <property type="entry name" value="PI3K-type_C2_dom"/>
</dbReference>
<comment type="similarity">
    <text evidence="3">Belongs to the PI3/PI4-kinase family.</text>
</comment>
<dbReference type="PANTHER" id="PTHR10048:SF111">
    <property type="entry name" value="PHOSPHATIDYLINOSITOL 3-KINASE AGE-1"/>
    <property type="match status" value="1"/>
</dbReference>
<dbReference type="GO" id="GO:0043491">
    <property type="term" value="P:phosphatidylinositol 3-kinase/protein kinase B signal transduction"/>
    <property type="evidence" value="ECO:0007669"/>
    <property type="project" value="TreeGrafter"/>
</dbReference>
<accession>A0A915DFE0</accession>
<dbReference type="GO" id="GO:0016303">
    <property type="term" value="F:1-phosphatidylinositol-3-kinase activity"/>
    <property type="evidence" value="ECO:0007669"/>
    <property type="project" value="TreeGrafter"/>
</dbReference>
<dbReference type="PROSITE" id="PS51545">
    <property type="entry name" value="PIK_HELICAL"/>
    <property type="match status" value="1"/>
</dbReference>
<evidence type="ECO:0000256" key="3">
    <source>
        <dbReference type="PROSITE-ProRule" id="PRU00880"/>
    </source>
</evidence>
<dbReference type="GO" id="GO:0005524">
    <property type="term" value="F:ATP binding"/>
    <property type="evidence" value="ECO:0007669"/>
    <property type="project" value="UniProtKB-KW"/>
</dbReference>
<dbReference type="Gene3D" id="3.10.20.90">
    <property type="entry name" value="Phosphatidylinositol 3-kinase Catalytic Subunit, Chain A, domain 1"/>
    <property type="match status" value="2"/>
</dbReference>
<evidence type="ECO:0000259" key="6">
    <source>
        <dbReference type="PROSITE" id="PS51545"/>
    </source>
</evidence>
<dbReference type="AlphaFoldDB" id="A0A915DFE0"/>
<dbReference type="SUPFAM" id="SSF48371">
    <property type="entry name" value="ARM repeat"/>
    <property type="match status" value="1"/>
</dbReference>
<sequence length="676" mass="78593">MERNIIAEADEILSPNSKKSGEESSNYYYTEEQLWARTTMENFCLLIPVQVQLSRTLLQLKQDVFVQAKKLPLYNRLRDISNYIFSTIGVDGVHVELYDEQKLISKKEMAQNISTAMGVSLTEIEKNATEESQLFRLKLFEACRDAAEERAATSSADLGSEAREIHEEDLDYILNKDDPEDSEARATEKLKRKIQFSDAYLEVWFRESKTKDNEECMHCIKIRDVLEKTPSDILSLVIRELRTQKGIKIEQQPTDFILQIAGKTVFVIKDVFMTQFEYIRSCFENYRIPKLIIRNKAEVFEDYPEPPTIFEPAYVRKEKHNQIRIHSASQISMLDISEKIFVRVAVAVGVHVLDVKDLAAVSPNNPRWQDGLLEFDIYLKDLPECAQVSFSLISIRKRKSKVHMVPVGWMNLRLFDWRHQLIQGKKSIYLWAFPRDFQDTSLVNLAGTHGSNLNENLASRLELEFPEYEEVVKYPEPATIEKFINIVQERVSRADKSRINDTAKLLPGNPDLDRILLLRRCLDPAKLTKDDQQFIWSMRHKIKELFPQMLVVLADCALIWKGRDTIYEFYGLIRDWPALRVDTAIELLDGRYVDGALRALAVEHLDEALNDDQLQLYLLVLIQAVRFEPYADSPLAIMLIKRSLMNFKVGHTIFGCFELSWLIFLWIQKCRFHNCM</sequence>
<dbReference type="GO" id="GO:0035005">
    <property type="term" value="F:1-phosphatidylinositol-4-phosphate 3-kinase activity"/>
    <property type="evidence" value="ECO:0007669"/>
    <property type="project" value="TreeGrafter"/>
</dbReference>
<dbReference type="Pfam" id="PF00794">
    <property type="entry name" value="PI3K_rbd"/>
    <property type="match status" value="1"/>
</dbReference>
<evidence type="ECO:0000256" key="1">
    <source>
        <dbReference type="ARBA" id="ARBA00022741"/>
    </source>
</evidence>
<dbReference type="GO" id="GO:0005737">
    <property type="term" value="C:cytoplasm"/>
    <property type="evidence" value="ECO:0007669"/>
    <property type="project" value="TreeGrafter"/>
</dbReference>
<dbReference type="InterPro" id="IPR029071">
    <property type="entry name" value="Ubiquitin-like_domsf"/>
</dbReference>
<evidence type="ECO:0000313" key="10">
    <source>
        <dbReference type="WBParaSite" id="jg18984"/>
    </source>
</evidence>
<feature type="domain" description="PI3K-RBD" evidence="7">
    <location>
        <begin position="187"/>
        <end position="295"/>
    </location>
</feature>
<feature type="transmembrane region" description="Helical" evidence="4">
    <location>
        <begin position="649"/>
        <end position="667"/>
    </location>
</feature>
<dbReference type="InterPro" id="IPR016024">
    <property type="entry name" value="ARM-type_fold"/>
</dbReference>
<dbReference type="Proteomes" id="UP000887574">
    <property type="component" value="Unplaced"/>
</dbReference>
<dbReference type="PANTHER" id="PTHR10048">
    <property type="entry name" value="PHOSPHATIDYLINOSITOL KINASE"/>
    <property type="match status" value="1"/>
</dbReference>
<dbReference type="SUPFAM" id="SSF49562">
    <property type="entry name" value="C2 domain (Calcium/lipid-binding domain, CaLB)"/>
    <property type="match status" value="1"/>
</dbReference>
<dbReference type="WBParaSite" id="jg18984">
    <property type="protein sequence ID" value="jg18984"/>
    <property type="gene ID" value="jg18984"/>
</dbReference>
<keyword evidence="4" id="KW-0812">Transmembrane</keyword>
<feature type="domain" description="PI3K-ABD" evidence="5">
    <location>
        <begin position="31"/>
        <end position="120"/>
    </location>
</feature>
<dbReference type="InterPro" id="IPR015433">
    <property type="entry name" value="PI3/4_kinase"/>
</dbReference>
<keyword evidence="9" id="KW-1185">Reference proteome</keyword>
<keyword evidence="1" id="KW-0547">Nucleotide-binding</keyword>
<dbReference type="InterPro" id="IPR001263">
    <property type="entry name" value="PI3K_accessory_dom"/>
</dbReference>
<dbReference type="GO" id="GO:0048015">
    <property type="term" value="P:phosphatidylinositol-mediated signaling"/>
    <property type="evidence" value="ECO:0007669"/>
    <property type="project" value="TreeGrafter"/>
</dbReference>
<reference evidence="10" key="1">
    <citation type="submission" date="2022-11" db="UniProtKB">
        <authorList>
            <consortium name="WormBaseParasite"/>
        </authorList>
    </citation>
    <scope>IDENTIFICATION</scope>
</reference>
<protein>
    <submittedName>
        <fullName evidence="10">Uncharacterized protein</fullName>
    </submittedName>
</protein>
<feature type="domain" description="C2 PI3K-type" evidence="8">
    <location>
        <begin position="317"/>
        <end position="481"/>
    </location>
</feature>
<dbReference type="GO" id="GO:0005886">
    <property type="term" value="C:plasma membrane"/>
    <property type="evidence" value="ECO:0007669"/>
    <property type="project" value="TreeGrafter"/>
</dbReference>
<dbReference type="SMART" id="SM00145">
    <property type="entry name" value="PI3Ka"/>
    <property type="match status" value="1"/>
</dbReference>
<dbReference type="PROSITE" id="PS51547">
    <property type="entry name" value="C2_PI3K"/>
    <property type="match status" value="1"/>
</dbReference>
<dbReference type="InterPro" id="IPR000341">
    <property type="entry name" value="PI3K_Ras-bd_dom"/>
</dbReference>
<dbReference type="GO" id="GO:0016477">
    <property type="term" value="P:cell migration"/>
    <property type="evidence" value="ECO:0007669"/>
    <property type="project" value="TreeGrafter"/>
</dbReference>
<proteinExistence type="inferred from homology"/>
<name>A0A915DFE0_9BILA</name>
<evidence type="ECO:0000259" key="8">
    <source>
        <dbReference type="PROSITE" id="PS51547"/>
    </source>
</evidence>
<dbReference type="InterPro" id="IPR042236">
    <property type="entry name" value="PI3K_accessory_sf"/>
</dbReference>
<evidence type="ECO:0000313" key="9">
    <source>
        <dbReference type="Proteomes" id="UP000887574"/>
    </source>
</evidence>
<dbReference type="SMART" id="SM00144">
    <property type="entry name" value="PI3K_rbd"/>
    <property type="match status" value="1"/>
</dbReference>
<dbReference type="InterPro" id="IPR003113">
    <property type="entry name" value="PI3K_ABD"/>
</dbReference>
<evidence type="ECO:0000256" key="2">
    <source>
        <dbReference type="ARBA" id="ARBA00022840"/>
    </source>
</evidence>
<feature type="domain" description="PIK helical" evidence="6">
    <location>
        <begin position="502"/>
        <end position="676"/>
    </location>
</feature>
<evidence type="ECO:0000256" key="4">
    <source>
        <dbReference type="SAM" id="Phobius"/>
    </source>
</evidence>
<keyword evidence="4" id="KW-1133">Transmembrane helix</keyword>
<evidence type="ECO:0000259" key="5">
    <source>
        <dbReference type="PROSITE" id="PS51544"/>
    </source>
</evidence>
<keyword evidence="2" id="KW-0067">ATP-binding</keyword>
<dbReference type="PROSITE" id="PS51546">
    <property type="entry name" value="PI3K_RBD"/>
    <property type="match status" value="1"/>
</dbReference>
<dbReference type="Pfam" id="PF00613">
    <property type="entry name" value="PI3Ka"/>
    <property type="match status" value="1"/>
</dbReference>
<dbReference type="InterPro" id="IPR035892">
    <property type="entry name" value="C2_domain_sf"/>
</dbReference>
<dbReference type="Pfam" id="PF00792">
    <property type="entry name" value="PI3K_C2"/>
    <property type="match status" value="1"/>
</dbReference>
<dbReference type="GO" id="GO:0005942">
    <property type="term" value="C:phosphatidylinositol 3-kinase complex"/>
    <property type="evidence" value="ECO:0007669"/>
    <property type="project" value="TreeGrafter"/>
</dbReference>
<organism evidence="9 10">
    <name type="scientific">Ditylenchus dipsaci</name>
    <dbReference type="NCBI Taxonomy" id="166011"/>
    <lineage>
        <taxon>Eukaryota</taxon>
        <taxon>Metazoa</taxon>
        <taxon>Ecdysozoa</taxon>
        <taxon>Nematoda</taxon>
        <taxon>Chromadorea</taxon>
        <taxon>Rhabditida</taxon>
        <taxon>Tylenchina</taxon>
        <taxon>Tylenchomorpha</taxon>
        <taxon>Sphaerularioidea</taxon>
        <taxon>Anguinidae</taxon>
        <taxon>Anguininae</taxon>
        <taxon>Ditylenchus</taxon>
    </lineage>
</organism>
<dbReference type="Gene3D" id="2.60.40.150">
    <property type="entry name" value="C2 domain"/>
    <property type="match status" value="1"/>
</dbReference>
<evidence type="ECO:0000259" key="7">
    <source>
        <dbReference type="PROSITE" id="PS51546"/>
    </source>
</evidence>